<proteinExistence type="predicted"/>
<name>T1JJN3_STRMM</name>
<dbReference type="EnsemblMetazoa" id="SMAR014063-RA">
    <property type="protein sequence ID" value="SMAR014063-PA"/>
    <property type="gene ID" value="SMAR014063"/>
</dbReference>
<reference evidence="1" key="2">
    <citation type="submission" date="2015-02" db="UniProtKB">
        <authorList>
            <consortium name="EnsemblMetazoa"/>
        </authorList>
    </citation>
    <scope>IDENTIFICATION</scope>
</reference>
<evidence type="ECO:0000313" key="1">
    <source>
        <dbReference type="EnsemblMetazoa" id="SMAR014063-PA"/>
    </source>
</evidence>
<dbReference type="HOGENOM" id="CLU_2888585_0_0_1"/>
<evidence type="ECO:0000313" key="2">
    <source>
        <dbReference type="Proteomes" id="UP000014500"/>
    </source>
</evidence>
<sequence>MTHDTSERMLRCGTSISRCPRTSVCRQQNSYKTQHITETFKVVVKTFHSGVHVYSHMCSIKNH</sequence>
<dbReference type="EMBL" id="JH431520">
    <property type="status" value="NOT_ANNOTATED_CDS"/>
    <property type="molecule type" value="Genomic_DNA"/>
</dbReference>
<dbReference type="Proteomes" id="UP000014500">
    <property type="component" value="Unassembled WGS sequence"/>
</dbReference>
<dbReference type="AlphaFoldDB" id="T1JJN3"/>
<reference evidence="2" key="1">
    <citation type="submission" date="2011-05" db="EMBL/GenBank/DDBJ databases">
        <authorList>
            <person name="Richards S.R."/>
            <person name="Qu J."/>
            <person name="Jiang H."/>
            <person name="Jhangiani S.N."/>
            <person name="Agravi P."/>
            <person name="Goodspeed R."/>
            <person name="Gross S."/>
            <person name="Mandapat C."/>
            <person name="Jackson L."/>
            <person name="Mathew T."/>
            <person name="Pu L."/>
            <person name="Thornton R."/>
            <person name="Saada N."/>
            <person name="Wilczek-Boney K.B."/>
            <person name="Lee S."/>
            <person name="Kovar C."/>
            <person name="Wu Y."/>
            <person name="Scherer S.E."/>
            <person name="Worley K.C."/>
            <person name="Muzny D.M."/>
            <person name="Gibbs R."/>
        </authorList>
    </citation>
    <scope>NUCLEOTIDE SEQUENCE</scope>
    <source>
        <strain evidence="2">Brora</strain>
    </source>
</reference>
<protein>
    <submittedName>
        <fullName evidence="1">Uncharacterized protein</fullName>
    </submittedName>
</protein>
<accession>T1JJN3</accession>
<organism evidence="1 2">
    <name type="scientific">Strigamia maritima</name>
    <name type="common">European centipede</name>
    <name type="synonym">Geophilus maritimus</name>
    <dbReference type="NCBI Taxonomy" id="126957"/>
    <lineage>
        <taxon>Eukaryota</taxon>
        <taxon>Metazoa</taxon>
        <taxon>Ecdysozoa</taxon>
        <taxon>Arthropoda</taxon>
        <taxon>Myriapoda</taxon>
        <taxon>Chilopoda</taxon>
        <taxon>Pleurostigmophora</taxon>
        <taxon>Geophilomorpha</taxon>
        <taxon>Linotaeniidae</taxon>
        <taxon>Strigamia</taxon>
    </lineage>
</organism>
<keyword evidence="2" id="KW-1185">Reference proteome</keyword>